<feature type="domain" description="Splicing factor Cactin C-terminal" evidence="5">
    <location>
        <begin position="459"/>
        <end position="549"/>
    </location>
</feature>
<dbReference type="InterPro" id="IPR019134">
    <property type="entry name" value="Cactin_C"/>
</dbReference>
<dbReference type="AlphaFoldDB" id="A0AAN9I7Z4"/>
<evidence type="ECO:0000256" key="2">
    <source>
        <dbReference type="ARBA" id="ARBA00034534"/>
    </source>
</evidence>
<gene>
    <name evidence="7" type="ORF">RIF29_20980</name>
</gene>
<evidence type="ECO:0000259" key="5">
    <source>
        <dbReference type="Pfam" id="PF09732"/>
    </source>
</evidence>
<evidence type="ECO:0000313" key="8">
    <source>
        <dbReference type="Proteomes" id="UP001372338"/>
    </source>
</evidence>
<reference evidence="7 8" key="1">
    <citation type="submission" date="2024-01" db="EMBL/GenBank/DDBJ databases">
        <title>The genomes of 5 underutilized Papilionoideae crops provide insights into root nodulation and disease resistanc.</title>
        <authorList>
            <person name="Yuan L."/>
        </authorList>
    </citation>
    <scope>NUCLEOTIDE SEQUENCE [LARGE SCALE GENOMIC DNA]</scope>
    <source>
        <strain evidence="7">ZHUSHIDOU_FW_LH</strain>
        <tissue evidence="7">Leaf</tissue>
    </source>
</reference>
<sequence length="597" mass="69415">MARKEWKRQHSSKESKQHSRRFVWRKYFEPNVAQAVKKREIERAFEKAVREAEIVSLAIQSVQARLQELEREVEVFKDQERKVARYFSRHCKTSFEIRLRKGSARPIDSLANPLLNRSVDDFDVDIDEAFSGYKGLTLEELKKLHNIRMLSLCFYFIEANNAETWMHVAPRELAEALKRGKLLCGNPPTGHPSGQLISFCNKVYSCSIPYLLQQDTDRFAESSLLYKKRRWSWRHIIQHKQAEFQEWERKEAEFLFHQTKIRSQIRLREGRPSPIDLLLNYLTAPADDDPSYSASVLFKGLTLKELDQLQDEIRLLLDFDRANAEYWDALLVLCSWELAEARKKDDCRREDLFAEEKKLLRGKTRAELEALRSQIESDMRAGTAKVVEYWEAILKLLPVFKAEACLKDIHAQMLLKRSQCLQQPVEGQDRLDSTLAVIPEEKSAEDFVRDQSFSPELLHKRKPKYHNRVHTGYEWNKYNRIHYDHDNPPPKAVQGYKFCIFYPDLVANAPTYRIEKNDNDDETCTIHFSAGPPYEDIAFRIVNKEWEYSLAILLSNGLRDDESDSEEELTGEASSDNEPDSKDTVGGNASVASNATA</sequence>
<comment type="similarity">
    <text evidence="1">Belongs to the CACTIN family.</text>
</comment>
<feature type="coiled-coil region" evidence="3">
    <location>
        <begin position="52"/>
        <end position="79"/>
    </location>
</feature>
<feature type="region of interest" description="Disordered" evidence="4">
    <location>
        <begin position="558"/>
        <end position="597"/>
    </location>
</feature>
<evidence type="ECO:0000256" key="3">
    <source>
        <dbReference type="SAM" id="Coils"/>
    </source>
</evidence>
<dbReference type="GO" id="GO:0005681">
    <property type="term" value="C:spliceosomal complex"/>
    <property type="evidence" value="ECO:0007669"/>
    <property type="project" value="TreeGrafter"/>
</dbReference>
<dbReference type="SMART" id="SM01050">
    <property type="entry name" value="CactinC_cactus"/>
    <property type="match status" value="1"/>
</dbReference>
<proteinExistence type="inferred from homology"/>
<evidence type="ECO:0000256" key="1">
    <source>
        <dbReference type="ARBA" id="ARBA00006895"/>
    </source>
</evidence>
<feature type="domain" description="Splicing factor cactin central" evidence="6">
    <location>
        <begin position="239"/>
        <end position="410"/>
    </location>
</feature>
<dbReference type="GO" id="GO:0005737">
    <property type="term" value="C:cytoplasm"/>
    <property type="evidence" value="ECO:0007669"/>
    <property type="project" value="TreeGrafter"/>
</dbReference>
<comment type="caution">
    <text evidence="7">The sequence shown here is derived from an EMBL/GenBank/DDBJ whole genome shotgun (WGS) entry which is preliminary data.</text>
</comment>
<keyword evidence="3" id="KW-0175">Coiled coil</keyword>
<protein>
    <recommendedName>
        <fullName evidence="2">Splicing factor Cactin</fullName>
    </recommendedName>
</protein>
<dbReference type="PANTHER" id="PTHR21737:SF4">
    <property type="entry name" value="SPLICING FACTOR CACTIN"/>
    <property type="match status" value="1"/>
</dbReference>
<organism evidence="7 8">
    <name type="scientific">Crotalaria pallida</name>
    <name type="common">Smooth rattlebox</name>
    <name type="synonym">Crotalaria striata</name>
    <dbReference type="NCBI Taxonomy" id="3830"/>
    <lineage>
        <taxon>Eukaryota</taxon>
        <taxon>Viridiplantae</taxon>
        <taxon>Streptophyta</taxon>
        <taxon>Embryophyta</taxon>
        <taxon>Tracheophyta</taxon>
        <taxon>Spermatophyta</taxon>
        <taxon>Magnoliopsida</taxon>
        <taxon>eudicotyledons</taxon>
        <taxon>Gunneridae</taxon>
        <taxon>Pentapetalae</taxon>
        <taxon>rosids</taxon>
        <taxon>fabids</taxon>
        <taxon>Fabales</taxon>
        <taxon>Fabaceae</taxon>
        <taxon>Papilionoideae</taxon>
        <taxon>50 kb inversion clade</taxon>
        <taxon>genistoids sensu lato</taxon>
        <taxon>core genistoids</taxon>
        <taxon>Crotalarieae</taxon>
        <taxon>Crotalaria</taxon>
    </lineage>
</organism>
<keyword evidence="8" id="KW-1185">Reference proteome</keyword>
<evidence type="ECO:0000259" key="6">
    <source>
        <dbReference type="Pfam" id="PF10312"/>
    </source>
</evidence>
<dbReference type="Pfam" id="PF10312">
    <property type="entry name" value="Cactin_mid"/>
    <property type="match status" value="1"/>
</dbReference>
<dbReference type="Proteomes" id="UP001372338">
    <property type="component" value="Unassembled WGS sequence"/>
</dbReference>
<name>A0AAN9I7Z4_CROPI</name>
<dbReference type="Pfam" id="PF09732">
    <property type="entry name" value="CactinC_cactus"/>
    <property type="match status" value="1"/>
</dbReference>
<dbReference type="GO" id="GO:0045292">
    <property type="term" value="P:mRNA cis splicing, via spliceosome"/>
    <property type="evidence" value="ECO:0007669"/>
    <property type="project" value="TreeGrafter"/>
</dbReference>
<dbReference type="PANTHER" id="PTHR21737">
    <property type="entry name" value="POLYGLUTAMINE BINDING PROTEIN 1/MARVEL MEMBRANE-ASSOCIATING DOMAIN CONTAINING 3"/>
    <property type="match status" value="1"/>
</dbReference>
<evidence type="ECO:0000256" key="4">
    <source>
        <dbReference type="SAM" id="MobiDB-lite"/>
    </source>
</evidence>
<accession>A0AAN9I7Z4</accession>
<dbReference type="EMBL" id="JAYWIO010000004">
    <property type="protein sequence ID" value="KAK7268284.1"/>
    <property type="molecule type" value="Genomic_DNA"/>
</dbReference>
<dbReference type="InterPro" id="IPR018816">
    <property type="entry name" value="Cactin_central"/>
</dbReference>
<feature type="compositionally biased region" description="Acidic residues" evidence="4">
    <location>
        <begin position="561"/>
        <end position="578"/>
    </location>
</feature>
<evidence type="ECO:0000313" key="7">
    <source>
        <dbReference type="EMBL" id="KAK7268284.1"/>
    </source>
</evidence>